<keyword evidence="2" id="KW-1185">Reference proteome</keyword>
<comment type="caution">
    <text evidence="1">The sequence shown here is derived from an EMBL/GenBank/DDBJ whole genome shotgun (WGS) entry which is preliminary data.</text>
</comment>
<sequence>MPLLFFITGERHRPWAIFPVASTGSSAKHQPIDGLAGEIGTGKIDSQTISSAADITSEVDTALSSAAAAAVTSEAAVTDRRKSEMILGSQQEKGTRALDRSSEGWTARTSGGWTAYGSGRQLKEESFPGKAMGFSTVHLWFAQLHQNFSLVLFGDGVDLSECLKMLLEMEKPLVHRTVLRISKSWGIDERCN</sequence>
<reference evidence="1 2" key="1">
    <citation type="journal article" date="2022" name="Nat. Plants">
        <title>Genomes of leafy and leafless Platanthera orchids illuminate the evolution of mycoheterotrophy.</title>
        <authorList>
            <person name="Li M.H."/>
            <person name="Liu K.W."/>
            <person name="Li Z."/>
            <person name="Lu H.C."/>
            <person name="Ye Q.L."/>
            <person name="Zhang D."/>
            <person name="Wang J.Y."/>
            <person name="Li Y.F."/>
            <person name="Zhong Z.M."/>
            <person name="Liu X."/>
            <person name="Yu X."/>
            <person name="Liu D.K."/>
            <person name="Tu X.D."/>
            <person name="Liu B."/>
            <person name="Hao Y."/>
            <person name="Liao X.Y."/>
            <person name="Jiang Y.T."/>
            <person name="Sun W.H."/>
            <person name="Chen J."/>
            <person name="Chen Y.Q."/>
            <person name="Ai Y."/>
            <person name="Zhai J.W."/>
            <person name="Wu S.S."/>
            <person name="Zhou Z."/>
            <person name="Hsiao Y.Y."/>
            <person name="Wu W.L."/>
            <person name="Chen Y.Y."/>
            <person name="Lin Y.F."/>
            <person name="Hsu J.L."/>
            <person name="Li C.Y."/>
            <person name="Wang Z.W."/>
            <person name="Zhao X."/>
            <person name="Zhong W.Y."/>
            <person name="Ma X.K."/>
            <person name="Ma L."/>
            <person name="Huang J."/>
            <person name="Chen G.Z."/>
            <person name="Huang M.Z."/>
            <person name="Huang L."/>
            <person name="Peng D.H."/>
            <person name="Luo Y.B."/>
            <person name="Zou S.Q."/>
            <person name="Chen S.P."/>
            <person name="Lan S."/>
            <person name="Tsai W.C."/>
            <person name="Van de Peer Y."/>
            <person name="Liu Z.J."/>
        </authorList>
    </citation>
    <scope>NUCLEOTIDE SEQUENCE [LARGE SCALE GENOMIC DNA]</scope>
    <source>
        <strain evidence="1">Lor288</strain>
    </source>
</reference>
<dbReference type="EMBL" id="JBBWWR010000012">
    <property type="protein sequence ID" value="KAK8958547.1"/>
    <property type="molecule type" value="Genomic_DNA"/>
</dbReference>
<evidence type="ECO:0000313" key="2">
    <source>
        <dbReference type="Proteomes" id="UP001412067"/>
    </source>
</evidence>
<proteinExistence type="predicted"/>
<evidence type="ECO:0000313" key="1">
    <source>
        <dbReference type="EMBL" id="KAK8958547.1"/>
    </source>
</evidence>
<dbReference type="Proteomes" id="UP001412067">
    <property type="component" value="Unassembled WGS sequence"/>
</dbReference>
<name>A0ABR2M3A1_9ASPA</name>
<organism evidence="1 2">
    <name type="scientific">Platanthera guangdongensis</name>
    <dbReference type="NCBI Taxonomy" id="2320717"/>
    <lineage>
        <taxon>Eukaryota</taxon>
        <taxon>Viridiplantae</taxon>
        <taxon>Streptophyta</taxon>
        <taxon>Embryophyta</taxon>
        <taxon>Tracheophyta</taxon>
        <taxon>Spermatophyta</taxon>
        <taxon>Magnoliopsida</taxon>
        <taxon>Liliopsida</taxon>
        <taxon>Asparagales</taxon>
        <taxon>Orchidaceae</taxon>
        <taxon>Orchidoideae</taxon>
        <taxon>Orchideae</taxon>
        <taxon>Orchidinae</taxon>
        <taxon>Platanthera</taxon>
    </lineage>
</organism>
<protein>
    <submittedName>
        <fullName evidence="1">Uncharacterized protein</fullName>
    </submittedName>
</protein>
<accession>A0ABR2M3A1</accession>
<gene>
    <name evidence="1" type="ORF">KSP40_PGU021033</name>
</gene>